<reference evidence="2 3" key="1">
    <citation type="submission" date="2021-04" db="EMBL/GenBank/DDBJ databases">
        <title>Genome analysis of Polyangium sp.</title>
        <authorList>
            <person name="Li Y."/>
            <person name="Wang J."/>
        </authorList>
    </citation>
    <scope>NUCLEOTIDE SEQUENCE [LARGE SCALE GENOMIC DNA]</scope>
    <source>
        <strain evidence="2 3">SDU14</strain>
    </source>
</reference>
<organism evidence="2 3">
    <name type="scientific">Polyangium jinanense</name>
    <dbReference type="NCBI Taxonomy" id="2829994"/>
    <lineage>
        <taxon>Bacteria</taxon>
        <taxon>Pseudomonadati</taxon>
        <taxon>Myxococcota</taxon>
        <taxon>Polyangia</taxon>
        <taxon>Polyangiales</taxon>
        <taxon>Polyangiaceae</taxon>
        <taxon>Polyangium</taxon>
    </lineage>
</organism>
<comment type="caution">
    <text evidence="2">The sequence shown here is derived from an EMBL/GenBank/DDBJ whole genome shotgun (WGS) entry which is preliminary data.</text>
</comment>
<feature type="transmembrane region" description="Helical" evidence="1">
    <location>
        <begin position="687"/>
        <end position="704"/>
    </location>
</feature>
<accession>A0A9X3X8Q6</accession>
<evidence type="ECO:0000256" key="1">
    <source>
        <dbReference type="SAM" id="Phobius"/>
    </source>
</evidence>
<dbReference type="EMBL" id="JAGTJJ010000022">
    <property type="protein sequence ID" value="MDC3984630.1"/>
    <property type="molecule type" value="Genomic_DNA"/>
</dbReference>
<dbReference type="AlphaFoldDB" id="A0A9X3X8Q6"/>
<sequence length="827" mass="91077">MRRPRDAILFLAVFFFVLGLGALAAAAPPESKESKGTITLPLSRWRALEDQLAAPAPPHRAAEGVLWVSRRIEGRFRKGLWTGRLVARFDVLPGGGPVRVPVLDHRAVLGEVTLDGDPAALLEDGERYALPLDQPGRHELTVDFHWGRETERFTRTLDLSLPEGGPVALEARIAERGITPTLAGGALASFTEQGGDTVVTGHLDGSGELRLSWKQSKASEPRGEARIEAREHTLFRVSEALVTGQSRIDLHVLEGETDTIRLSLPQAVEVLRVEGNAVLQWHPLVTEKDGRVLVVLLRHLVADEAQIRVDFQLANQPQAPIELVMPLPSAPIPTVGSLGVLGPPGLRLDPRGVEAAERLAPREIPEELQALGTGPVLFGYRFEKAPRIVLSASPLPELELARTVVDELSASTVVLGDGTERTKVALRIRNDGRQYVELSLPEGARPLRSFIDGREVRPALLGQRLLLPLRQSERLAADQTRIHVVRAGETLSDVANLYYADPSAWQRIVAKNRAVLPESGALAKDMRLEIPPAAEATKEAFFVIEVAYERPLHALGAFGLEKLRLPGLDVDTTKAVWHVYFPSSHEPLEFRGNLRQASRIKYDPFRRLQWYLQSALGVSTASAGGYENILQKRRAIYNDEATGGGEPFAALTEFPLVGERYRFRRILLGREVPEITVVYASNGLLSWARHGALAAVFVAAAVALRRRGRAPVLALVATLVLVLCLAHFVPGIHRRILWGLDFALLLALARRAWPRVRRLARAFARAPWLLFRAITARRLVAAAGFSWLLGELALRPTLLSLAALVLLSAAWFRLRSLAERRRSRHAT</sequence>
<feature type="transmembrane region" description="Helical" evidence="1">
    <location>
        <begin position="796"/>
        <end position="814"/>
    </location>
</feature>
<evidence type="ECO:0008006" key="4">
    <source>
        <dbReference type="Google" id="ProtNLM"/>
    </source>
</evidence>
<evidence type="ECO:0000313" key="2">
    <source>
        <dbReference type="EMBL" id="MDC3984630.1"/>
    </source>
</evidence>
<keyword evidence="3" id="KW-1185">Reference proteome</keyword>
<protein>
    <recommendedName>
        <fullName evidence="4">LysM domain-containing protein</fullName>
    </recommendedName>
</protein>
<dbReference type="Proteomes" id="UP001151081">
    <property type="component" value="Unassembled WGS sequence"/>
</dbReference>
<feature type="transmembrane region" description="Helical" evidence="1">
    <location>
        <begin position="711"/>
        <end position="730"/>
    </location>
</feature>
<gene>
    <name evidence="2" type="ORF">KEG57_29245</name>
</gene>
<proteinExistence type="predicted"/>
<dbReference type="RefSeq" id="WP_272422866.1">
    <property type="nucleotide sequence ID" value="NZ_JAGTJJ010000022.1"/>
</dbReference>
<keyword evidence="1" id="KW-0812">Transmembrane</keyword>
<name>A0A9X3X8Q6_9BACT</name>
<keyword evidence="1" id="KW-0472">Membrane</keyword>
<evidence type="ECO:0000313" key="3">
    <source>
        <dbReference type="Proteomes" id="UP001151081"/>
    </source>
</evidence>
<keyword evidence="1" id="KW-1133">Transmembrane helix</keyword>